<proteinExistence type="inferred from homology"/>
<evidence type="ECO:0000256" key="1">
    <source>
        <dbReference type="ARBA" id="ARBA00009995"/>
    </source>
</evidence>
<evidence type="ECO:0000256" key="3">
    <source>
        <dbReference type="ARBA" id="ARBA00022676"/>
    </source>
</evidence>
<gene>
    <name evidence="7" type="ORF">niasHT_024744</name>
    <name evidence="6" type="ORF">niasHT_024764</name>
</gene>
<dbReference type="SUPFAM" id="SSF53756">
    <property type="entry name" value="UDP-Glycosyltransferase/glycogen phosphorylase"/>
    <property type="match status" value="1"/>
</dbReference>
<dbReference type="PANTHER" id="PTHR48043:SF145">
    <property type="entry name" value="FI06409P-RELATED"/>
    <property type="match status" value="1"/>
</dbReference>
<evidence type="ECO:0000256" key="5">
    <source>
        <dbReference type="ARBA" id="ARBA00047475"/>
    </source>
</evidence>
<dbReference type="PANTHER" id="PTHR48043">
    <property type="entry name" value="EG:EG0003.4 PROTEIN-RELATED"/>
    <property type="match status" value="1"/>
</dbReference>
<keyword evidence="8" id="KW-1185">Reference proteome</keyword>
<protein>
    <recommendedName>
        <fullName evidence="2">glucuronosyltransferase</fullName>
        <ecNumber evidence="2">2.4.1.17</ecNumber>
    </recommendedName>
</protein>
<dbReference type="InterPro" id="IPR050271">
    <property type="entry name" value="UDP-glycosyltransferase"/>
</dbReference>
<comment type="catalytic activity">
    <reaction evidence="5">
        <text>glucuronate acceptor + UDP-alpha-D-glucuronate = acceptor beta-D-glucuronoside + UDP + H(+)</text>
        <dbReference type="Rhea" id="RHEA:21032"/>
        <dbReference type="ChEBI" id="CHEBI:15378"/>
        <dbReference type="ChEBI" id="CHEBI:58052"/>
        <dbReference type="ChEBI" id="CHEBI:58223"/>
        <dbReference type="ChEBI" id="CHEBI:132367"/>
        <dbReference type="ChEBI" id="CHEBI:132368"/>
        <dbReference type="EC" id="2.4.1.17"/>
    </reaction>
</comment>
<dbReference type="Pfam" id="PF00201">
    <property type="entry name" value="UDPGT"/>
    <property type="match status" value="1"/>
</dbReference>
<dbReference type="EMBL" id="JBICBT010000708">
    <property type="protein sequence ID" value="KAL3104520.1"/>
    <property type="molecule type" value="Genomic_DNA"/>
</dbReference>
<evidence type="ECO:0000256" key="2">
    <source>
        <dbReference type="ARBA" id="ARBA00012544"/>
    </source>
</evidence>
<comment type="caution">
    <text evidence="6">The sequence shown here is derived from an EMBL/GenBank/DDBJ whole genome shotgun (WGS) entry which is preliminary data.</text>
</comment>
<evidence type="ECO:0000313" key="6">
    <source>
        <dbReference type="EMBL" id="KAL3089887.1"/>
    </source>
</evidence>
<dbReference type="Proteomes" id="UP001620626">
    <property type="component" value="Unassembled WGS sequence"/>
</dbReference>
<dbReference type="AlphaFoldDB" id="A0ABD2JHA3"/>
<name>A0ABD2JHA3_9BILA</name>
<dbReference type="GO" id="GO:0015020">
    <property type="term" value="F:glucuronosyltransferase activity"/>
    <property type="evidence" value="ECO:0007669"/>
    <property type="project" value="UniProtKB-EC"/>
</dbReference>
<sequence>MDELRAEKFDVGMAEAFCFTEYSLALFHFLQIAVTIATQSQPMSPFQLYLMGHLSKMKQSEGMPTARKPVTRIDVKWDNVITQSWINQKELLAHPKTKAFVSHCGMNSLSFGERFPRSANRLRAVHHGPILQRGIDGI</sequence>
<comment type="similarity">
    <text evidence="1">Belongs to the UDP-glycosyltransferase family.</text>
</comment>
<organism evidence="6 8">
    <name type="scientific">Heterodera trifolii</name>
    <dbReference type="NCBI Taxonomy" id="157864"/>
    <lineage>
        <taxon>Eukaryota</taxon>
        <taxon>Metazoa</taxon>
        <taxon>Ecdysozoa</taxon>
        <taxon>Nematoda</taxon>
        <taxon>Chromadorea</taxon>
        <taxon>Rhabditida</taxon>
        <taxon>Tylenchina</taxon>
        <taxon>Tylenchomorpha</taxon>
        <taxon>Tylenchoidea</taxon>
        <taxon>Heteroderidae</taxon>
        <taxon>Heteroderinae</taxon>
        <taxon>Heterodera</taxon>
    </lineage>
</organism>
<keyword evidence="3" id="KW-0328">Glycosyltransferase</keyword>
<dbReference type="EC" id="2.4.1.17" evidence="2"/>
<evidence type="ECO:0000313" key="7">
    <source>
        <dbReference type="EMBL" id="KAL3104520.1"/>
    </source>
</evidence>
<keyword evidence="4" id="KW-0808">Transferase</keyword>
<reference evidence="6 8" key="1">
    <citation type="submission" date="2024-10" db="EMBL/GenBank/DDBJ databases">
        <authorList>
            <person name="Kim D."/>
        </authorList>
    </citation>
    <scope>NUCLEOTIDE SEQUENCE [LARGE SCALE GENOMIC DNA]</scope>
    <source>
        <strain evidence="6">BH-2024</strain>
    </source>
</reference>
<dbReference type="Gene3D" id="3.40.50.2000">
    <property type="entry name" value="Glycogen Phosphorylase B"/>
    <property type="match status" value="1"/>
</dbReference>
<evidence type="ECO:0000313" key="8">
    <source>
        <dbReference type="Proteomes" id="UP001620626"/>
    </source>
</evidence>
<accession>A0ABD2JHA3</accession>
<dbReference type="InterPro" id="IPR002213">
    <property type="entry name" value="UDP_glucos_trans"/>
</dbReference>
<dbReference type="EMBL" id="JBICBT010000970">
    <property type="protein sequence ID" value="KAL3089887.1"/>
    <property type="molecule type" value="Genomic_DNA"/>
</dbReference>
<evidence type="ECO:0000256" key="4">
    <source>
        <dbReference type="ARBA" id="ARBA00022679"/>
    </source>
</evidence>